<dbReference type="Pfam" id="PF09273">
    <property type="entry name" value="Rubis-subs-bind"/>
    <property type="match status" value="1"/>
</dbReference>
<dbReference type="GO" id="GO:0032259">
    <property type="term" value="P:methylation"/>
    <property type="evidence" value="ECO:0007669"/>
    <property type="project" value="UniProtKB-KW"/>
</dbReference>
<dbReference type="PANTHER" id="PTHR13271">
    <property type="entry name" value="UNCHARACTERIZED PUTATIVE METHYLTRANSFERASE"/>
    <property type="match status" value="1"/>
</dbReference>
<evidence type="ECO:0000256" key="3">
    <source>
        <dbReference type="ARBA" id="ARBA00022691"/>
    </source>
</evidence>
<accession>A0A0L0FQ10</accession>
<evidence type="ECO:0000256" key="1">
    <source>
        <dbReference type="ARBA" id="ARBA00022603"/>
    </source>
</evidence>
<dbReference type="InterPro" id="IPR050600">
    <property type="entry name" value="SETD3_SETD6_MTase"/>
</dbReference>
<dbReference type="GeneID" id="25909494"/>
<keyword evidence="2" id="KW-0808">Transferase</keyword>
<evidence type="ECO:0000256" key="2">
    <source>
        <dbReference type="ARBA" id="ARBA00022679"/>
    </source>
</evidence>
<dbReference type="eggNOG" id="KOG1337">
    <property type="taxonomic scope" value="Eukaryota"/>
</dbReference>
<dbReference type="Gene3D" id="3.90.1410.10">
    <property type="entry name" value="set domain protein methyltransferase, domain 1"/>
    <property type="match status" value="1"/>
</dbReference>
<dbReference type="SUPFAM" id="SSF81822">
    <property type="entry name" value="RuBisCo LSMT C-terminal, substrate-binding domain"/>
    <property type="match status" value="1"/>
</dbReference>
<dbReference type="InterPro" id="IPR046341">
    <property type="entry name" value="SET_dom_sf"/>
</dbReference>
<dbReference type="InterPro" id="IPR036464">
    <property type="entry name" value="Rubisco_LSMT_subst-bd_sf"/>
</dbReference>
<dbReference type="OrthoDB" id="441812at2759"/>
<dbReference type="GO" id="GO:0016279">
    <property type="term" value="F:protein-lysine N-methyltransferase activity"/>
    <property type="evidence" value="ECO:0007669"/>
    <property type="project" value="TreeGrafter"/>
</dbReference>
<gene>
    <name evidence="5" type="ORF">SARC_08990</name>
</gene>
<proteinExistence type="predicted"/>
<protein>
    <recommendedName>
        <fullName evidence="4">Rubisco LSMT substrate-binding domain-containing protein</fullName>
    </recommendedName>
</protein>
<dbReference type="SUPFAM" id="SSF82199">
    <property type="entry name" value="SET domain"/>
    <property type="match status" value="1"/>
</dbReference>
<organism evidence="5 6">
    <name type="scientific">Sphaeroforma arctica JP610</name>
    <dbReference type="NCBI Taxonomy" id="667725"/>
    <lineage>
        <taxon>Eukaryota</taxon>
        <taxon>Ichthyosporea</taxon>
        <taxon>Ichthyophonida</taxon>
        <taxon>Sphaeroforma</taxon>
    </lineage>
</organism>
<reference evidence="5 6" key="1">
    <citation type="submission" date="2011-02" db="EMBL/GenBank/DDBJ databases">
        <title>The Genome Sequence of Sphaeroforma arctica JP610.</title>
        <authorList>
            <consortium name="The Broad Institute Genome Sequencing Platform"/>
            <person name="Russ C."/>
            <person name="Cuomo C."/>
            <person name="Young S.K."/>
            <person name="Zeng Q."/>
            <person name="Gargeya S."/>
            <person name="Alvarado L."/>
            <person name="Berlin A."/>
            <person name="Chapman S.B."/>
            <person name="Chen Z."/>
            <person name="Freedman E."/>
            <person name="Gellesch M."/>
            <person name="Goldberg J."/>
            <person name="Griggs A."/>
            <person name="Gujja S."/>
            <person name="Heilman E."/>
            <person name="Heiman D."/>
            <person name="Howarth C."/>
            <person name="Mehta T."/>
            <person name="Neiman D."/>
            <person name="Pearson M."/>
            <person name="Roberts A."/>
            <person name="Saif S."/>
            <person name="Shea T."/>
            <person name="Shenoy N."/>
            <person name="Sisk P."/>
            <person name="Stolte C."/>
            <person name="Sykes S."/>
            <person name="White J."/>
            <person name="Yandava C."/>
            <person name="Burger G."/>
            <person name="Gray M.W."/>
            <person name="Holland P.W.H."/>
            <person name="King N."/>
            <person name="Lang F.B.F."/>
            <person name="Roger A.J."/>
            <person name="Ruiz-Trillo I."/>
            <person name="Haas B."/>
            <person name="Nusbaum C."/>
            <person name="Birren B."/>
        </authorList>
    </citation>
    <scope>NUCLEOTIDE SEQUENCE [LARGE SCALE GENOMIC DNA]</scope>
    <source>
        <strain evidence="5 6">JP610</strain>
    </source>
</reference>
<dbReference type="RefSeq" id="XP_014152493.1">
    <property type="nucleotide sequence ID" value="XM_014297018.1"/>
</dbReference>
<evidence type="ECO:0000313" key="5">
    <source>
        <dbReference type="EMBL" id="KNC78591.1"/>
    </source>
</evidence>
<name>A0A0L0FQ10_9EUKA</name>
<evidence type="ECO:0000313" key="6">
    <source>
        <dbReference type="Proteomes" id="UP000054560"/>
    </source>
</evidence>
<dbReference type="Gene3D" id="3.90.1420.10">
    <property type="entry name" value="Rubisco LSMT, substrate-binding domain"/>
    <property type="match status" value="1"/>
</dbReference>
<sequence length="433" mass="48578">MVALLKDANMDVDMDTHPDWETDLFQWGRCLGCRPLDVKVDTAPYGGRCLLCTTAKDVGDLIVSIPRQMVITAQSVTEKDERIGKLVQNLPDEIASGKTTLTLMLFLIAEKNSGADSLYQEYINTIPVTYTTPFYASDEHVQSMLAGTPLLFVYQSVREELVSNFKALCETITKFSDLSPITWEEFLWAYHVVESRSFTTMMDGQETNMLVPLVDLADHHPTEGRRVTKMFNSETQCFEVKAASKFAAGEQLYLQYGDVQNWQLVIYYGFALHDNVFDSFDINLELPSDDTPADSMRRSLLLTLGENSGMFNTENKLSIGADGAFVVTPTLLPTLRLLTADGVLLEKMTVQNLETYIKDASASKERELRMFESLSAMFKATLEAYPTPLDDDLARLSEDGVSSFETACLVYRIGQKRLLTAGLGWVDQQRRSL</sequence>
<keyword evidence="3" id="KW-0949">S-adenosyl-L-methionine</keyword>
<dbReference type="AlphaFoldDB" id="A0A0L0FQ10"/>
<keyword evidence="1" id="KW-0489">Methyltransferase</keyword>
<dbReference type="CDD" id="cd10527">
    <property type="entry name" value="SET_LSMT"/>
    <property type="match status" value="1"/>
</dbReference>
<evidence type="ECO:0000259" key="4">
    <source>
        <dbReference type="Pfam" id="PF09273"/>
    </source>
</evidence>
<dbReference type="Proteomes" id="UP000054560">
    <property type="component" value="Unassembled WGS sequence"/>
</dbReference>
<keyword evidence="6" id="KW-1185">Reference proteome</keyword>
<dbReference type="EMBL" id="KQ242462">
    <property type="protein sequence ID" value="KNC78591.1"/>
    <property type="molecule type" value="Genomic_DNA"/>
</dbReference>
<dbReference type="STRING" id="667725.A0A0L0FQ10"/>
<feature type="domain" description="Rubisco LSMT substrate-binding" evidence="4">
    <location>
        <begin position="327"/>
        <end position="419"/>
    </location>
</feature>
<dbReference type="InterPro" id="IPR015353">
    <property type="entry name" value="Rubisco_LSMT_subst-bd"/>
</dbReference>